<dbReference type="NCBIfam" id="NF033520">
    <property type="entry name" value="transpos_IS982"/>
    <property type="match status" value="1"/>
</dbReference>
<sequence>MFSIEEFIIAVFCCVDDVLMEITQIYPIKRRGFAPSLRESEVLTMEVVAEFLGIDADKDIWKYFHRHWLGLFPQLKSRYAFIRQAANCWQYKELIQQKLAQYLGAYSDQLHLIDGLPIPLCGLSRAPNCRSFKSLADYGFCAAKKQTYYGFHGHLIVSGTGVISGFTLTPANGSERDALWDLITRIKGLLIGDKGYLSQFLSGELKEVGITLQTPLRSNMSDSRSRSSVRLMQRFRRLIETVIGQLVERFHIEKIRARDMWHLTSRLNRKILAHTVCFWLNRHNCDPLQFDDLVTEY</sequence>
<name>A0A1Z4KH63_ANAVA</name>
<evidence type="ECO:0000259" key="1">
    <source>
        <dbReference type="Pfam" id="PF13612"/>
    </source>
</evidence>
<protein>
    <submittedName>
        <fullName evidence="2">Transposase</fullName>
    </submittedName>
</protein>
<dbReference type="Proteomes" id="UP000217507">
    <property type="component" value="Chromosome"/>
</dbReference>
<dbReference type="EMBL" id="AP018216">
    <property type="protein sequence ID" value="BAY72549.1"/>
    <property type="molecule type" value="Genomic_DNA"/>
</dbReference>
<gene>
    <name evidence="2" type="ORF">NIES23_10890</name>
    <name evidence="3" type="ORF">NIES23_18050</name>
    <name evidence="4" type="ORF">NIES23_20450</name>
    <name evidence="5" type="ORF">NIES23_53770</name>
</gene>
<dbReference type="EMBL" id="AP018216">
    <property type="protein sequence ID" value="BAY68304.1"/>
    <property type="molecule type" value="Genomic_DNA"/>
</dbReference>
<evidence type="ECO:0000313" key="5">
    <source>
        <dbReference type="EMBL" id="BAY72549.1"/>
    </source>
</evidence>
<proteinExistence type="predicted"/>
<accession>A0A1Z4KH63</accession>
<evidence type="ECO:0000313" key="6">
    <source>
        <dbReference type="Proteomes" id="UP000217507"/>
    </source>
</evidence>
<evidence type="ECO:0000313" key="3">
    <source>
        <dbReference type="EMBL" id="BAY69014.1"/>
    </source>
</evidence>
<feature type="domain" description="Transposase DDE" evidence="1">
    <location>
        <begin position="108"/>
        <end position="259"/>
    </location>
</feature>
<evidence type="ECO:0000313" key="2">
    <source>
        <dbReference type="EMBL" id="BAY68304.1"/>
    </source>
</evidence>
<reference evidence="2 6" key="1">
    <citation type="submission" date="2017-06" db="EMBL/GenBank/DDBJ databases">
        <title>Genome sequencing of cyanobaciteial culture collection at National Institute for Environmental Studies (NIES).</title>
        <authorList>
            <person name="Hirose Y."/>
            <person name="Shimura Y."/>
            <person name="Fujisawa T."/>
            <person name="Nakamura Y."/>
            <person name="Kawachi M."/>
        </authorList>
    </citation>
    <scope>NUCLEOTIDE SEQUENCE [LARGE SCALE GENOMIC DNA]</scope>
    <source>
        <strain evidence="2 6">NIES-23</strain>
    </source>
</reference>
<dbReference type="InterPro" id="IPR025668">
    <property type="entry name" value="Tnp_DDE_dom"/>
</dbReference>
<dbReference type="Pfam" id="PF13612">
    <property type="entry name" value="DDE_Tnp_1_3"/>
    <property type="match status" value="1"/>
</dbReference>
<organism evidence="2 6">
    <name type="scientific">Trichormus variabilis NIES-23</name>
    <dbReference type="NCBI Taxonomy" id="1973479"/>
    <lineage>
        <taxon>Bacteria</taxon>
        <taxon>Bacillati</taxon>
        <taxon>Cyanobacteriota</taxon>
        <taxon>Cyanophyceae</taxon>
        <taxon>Nostocales</taxon>
        <taxon>Nostocaceae</taxon>
        <taxon>Trichormus</taxon>
    </lineage>
</organism>
<dbReference type="AlphaFoldDB" id="A0A1Z4KH63"/>
<evidence type="ECO:0000313" key="4">
    <source>
        <dbReference type="EMBL" id="BAY69251.1"/>
    </source>
</evidence>
<dbReference type="EMBL" id="AP018216">
    <property type="protein sequence ID" value="BAY69251.1"/>
    <property type="molecule type" value="Genomic_DNA"/>
</dbReference>
<dbReference type="EMBL" id="AP018216">
    <property type="protein sequence ID" value="BAY69014.1"/>
    <property type="molecule type" value="Genomic_DNA"/>
</dbReference>